<dbReference type="EMBL" id="BAABDC010000001">
    <property type="protein sequence ID" value="GAA3692268.1"/>
    <property type="molecule type" value="Genomic_DNA"/>
</dbReference>
<proteinExistence type="predicted"/>
<dbReference type="Proteomes" id="UP001501468">
    <property type="component" value="Unassembled WGS sequence"/>
</dbReference>
<evidence type="ECO:0000313" key="2">
    <source>
        <dbReference type="EMBL" id="GAA3692268.1"/>
    </source>
</evidence>
<accession>A0ABP7CNM2</accession>
<dbReference type="RefSeq" id="WP_344941167.1">
    <property type="nucleotide sequence ID" value="NZ_BAABDC010000001.1"/>
</dbReference>
<dbReference type="InterPro" id="IPR025494">
    <property type="entry name" value="DUF4385"/>
</dbReference>
<dbReference type="Pfam" id="PF14328">
    <property type="entry name" value="DUF4385"/>
    <property type="match status" value="1"/>
</dbReference>
<sequence length="164" mass="18658">MTPDPYAGLDLESLDLRAQPELYRVGRGEQGVLRVQPYKDELLPLWRFRTPEVARESVAALRERFDDYLAAGDLVGADMARKFLQMGYTRARRYANHAGGRKYDGPVPADQRGRSGAHGRRELPRGPEDADKAESARIFKDAWDAVEEVSAYTDWRSEHRSRHG</sequence>
<organism evidence="2 3">
    <name type="scientific">Terrabacter ginsenosidimutans</name>
    <dbReference type="NCBI Taxonomy" id="490575"/>
    <lineage>
        <taxon>Bacteria</taxon>
        <taxon>Bacillati</taxon>
        <taxon>Actinomycetota</taxon>
        <taxon>Actinomycetes</taxon>
        <taxon>Micrococcales</taxon>
        <taxon>Intrasporangiaceae</taxon>
        <taxon>Terrabacter</taxon>
    </lineage>
</organism>
<comment type="caution">
    <text evidence="2">The sequence shown here is derived from an EMBL/GenBank/DDBJ whole genome shotgun (WGS) entry which is preliminary data.</text>
</comment>
<evidence type="ECO:0000313" key="3">
    <source>
        <dbReference type="Proteomes" id="UP001501468"/>
    </source>
</evidence>
<protein>
    <submittedName>
        <fullName evidence="2">DUF4385 domain-containing protein</fullName>
    </submittedName>
</protein>
<feature type="compositionally biased region" description="Basic and acidic residues" evidence="1">
    <location>
        <begin position="119"/>
        <end position="135"/>
    </location>
</feature>
<feature type="region of interest" description="Disordered" evidence="1">
    <location>
        <begin position="97"/>
        <end position="135"/>
    </location>
</feature>
<reference evidence="3" key="1">
    <citation type="journal article" date="2019" name="Int. J. Syst. Evol. Microbiol.">
        <title>The Global Catalogue of Microorganisms (GCM) 10K type strain sequencing project: providing services to taxonomists for standard genome sequencing and annotation.</title>
        <authorList>
            <consortium name="The Broad Institute Genomics Platform"/>
            <consortium name="The Broad Institute Genome Sequencing Center for Infectious Disease"/>
            <person name="Wu L."/>
            <person name="Ma J."/>
        </authorList>
    </citation>
    <scope>NUCLEOTIDE SEQUENCE [LARGE SCALE GENOMIC DNA]</scope>
    <source>
        <strain evidence="3">JCM 17125</strain>
    </source>
</reference>
<keyword evidence="3" id="KW-1185">Reference proteome</keyword>
<name>A0ABP7CNM2_9MICO</name>
<gene>
    <name evidence="2" type="ORF">GCM10022399_05530</name>
</gene>
<evidence type="ECO:0000256" key="1">
    <source>
        <dbReference type="SAM" id="MobiDB-lite"/>
    </source>
</evidence>